<name>A0A1C9QV55_DAVIN</name>
<keyword evidence="1" id="KW-0934">Plastid</keyword>
<reference evidence="1" key="1">
    <citation type="journal article" date="2016" name="Conserv Genet Resour">
        <title>The complete chloroplast genome of the dove tree Davidia involucrata (Nyssaceae), a relict species endemic to China.</title>
        <authorList>
            <person name="Yu T."/>
            <person name="Lv J."/>
            <person name="Li J."/>
            <person name="Du F.K."/>
            <person name="Yin K."/>
        </authorList>
    </citation>
    <scope>NUCLEOTIDE SEQUENCE</scope>
</reference>
<proteinExistence type="predicted"/>
<evidence type="ECO:0000313" key="1">
    <source>
        <dbReference type="EMBL" id="AOQ76956.1"/>
    </source>
</evidence>
<protein>
    <submittedName>
        <fullName evidence="1">Cytochrome c biogenesis protein</fullName>
    </submittedName>
</protein>
<geneLocation type="chloroplast" evidence="1"/>
<gene>
    <name evidence="1" type="primary">ccsA</name>
</gene>
<dbReference type="EMBL" id="KX021372">
    <property type="protein sequence ID" value="AOQ76956.1"/>
    <property type="molecule type" value="Genomic_DNA"/>
</dbReference>
<organism evidence="1">
    <name type="scientific">Davidia involucrata</name>
    <name type="common">Dove tree</name>
    <dbReference type="NCBI Taxonomy" id="16924"/>
    <lineage>
        <taxon>Eukaryota</taxon>
        <taxon>Viridiplantae</taxon>
        <taxon>Streptophyta</taxon>
        <taxon>Embryophyta</taxon>
        <taxon>Tracheophyta</taxon>
        <taxon>Spermatophyta</taxon>
        <taxon>Magnoliopsida</taxon>
        <taxon>eudicotyledons</taxon>
        <taxon>Gunneridae</taxon>
        <taxon>Pentapetalae</taxon>
        <taxon>asterids</taxon>
        <taxon>Cornales</taxon>
        <taxon>Nyssaceae</taxon>
        <taxon>Davidia</taxon>
    </lineage>
</organism>
<dbReference type="GeneID" id="29289440"/>
<sequence length="38" mass="4634">MIFSTLEHILTHIAYINSYLLFDRFNCNYNSFDNFISR</sequence>
<accession>A0A1C9QV55</accession>
<keyword evidence="1" id="KW-0150">Chloroplast</keyword>
<dbReference type="AlphaFoldDB" id="A0A1C9QV55"/>
<dbReference type="RefSeq" id="YP_009306824.1">
    <property type="nucleotide sequence ID" value="NC_031376.1"/>
</dbReference>